<evidence type="ECO:0000256" key="1">
    <source>
        <dbReference type="SAM" id="MobiDB-lite"/>
    </source>
</evidence>
<gene>
    <name evidence="2" type="ORF">ADEAN_000598400</name>
</gene>
<feature type="compositionally biased region" description="Polar residues" evidence="1">
    <location>
        <begin position="188"/>
        <end position="197"/>
    </location>
</feature>
<dbReference type="Proteomes" id="UP000515908">
    <property type="component" value="Chromosome 11"/>
</dbReference>
<accession>A0A7G2CGL8</accession>
<evidence type="ECO:0000313" key="3">
    <source>
        <dbReference type="Proteomes" id="UP000515908"/>
    </source>
</evidence>
<reference evidence="2 3" key="1">
    <citation type="submission" date="2020-08" db="EMBL/GenBank/DDBJ databases">
        <authorList>
            <person name="Newling K."/>
            <person name="Davey J."/>
            <person name="Forrester S."/>
        </authorList>
    </citation>
    <scope>NUCLEOTIDE SEQUENCE [LARGE SCALE GENOMIC DNA]</scope>
    <source>
        <strain evidence="3">Crithidia deanei Carvalho (ATCC PRA-265)</strain>
    </source>
</reference>
<proteinExistence type="predicted"/>
<evidence type="ECO:0000313" key="2">
    <source>
        <dbReference type="EMBL" id="CAD2218495.1"/>
    </source>
</evidence>
<feature type="compositionally biased region" description="Polar residues" evidence="1">
    <location>
        <begin position="1"/>
        <end position="16"/>
    </location>
</feature>
<protein>
    <submittedName>
        <fullName evidence="2">Uncharacterized protein</fullName>
    </submittedName>
</protein>
<keyword evidence="3" id="KW-1185">Reference proteome</keyword>
<dbReference type="VEuPathDB" id="TriTrypDB:ADEAN_000598400"/>
<feature type="compositionally biased region" description="Low complexity" evidence="1">
    <location>
        <begin position="39"/>
        <end position="67"/>
    </location>
</feature>
<sequence length="252" mass="27744">MNSTSTSGMSPGNTFLANLDRRADSSVSKSKQMLKEQENTNNNHTNATDNNNMNPNHNNAANATHNSANKHENSEKKKKKSHGQASPLQYYEIDRMRLHDYIHGLHEVEMLYKSGLLTSDEDFLQMGLVYAIPGVRALSTGEVLAFSRSLWNKARSSKSTSSNSEVVERLMDDGTRIVPPSGKVMENTADTSDSSNGGHPAVPRPPLLLPLLEGGESRPVKAADFTVFKGLVEKKLKEVEVHLGENELPDME</sequence>
<dbReference type="AlphaFoldDB" id="A0A7G2CGL8"/>
<organism evidence="2 3">
    <name type="scientific">Angomonas deanei</name>
    <dbReference type="NCBI Taxonomy" id="59799"/>
    <lineage>
        <taxon>Eukaryota</taxon>
        <taxon>Discoba</taxon>
        <taxon>Euglenozoa</taxon>
        <taxon>Kinetoplastea</taxon>
        <taxon>Metakinetoplastina</taxon>
        <taxon>Trypanosomatida</taxon>
        <taxon>Trypanosomatidae</taxon>
        <taxon>Strigomonadinae</taxon>
        <taxon>Angomonas</taxon>
    </lineage>
</organism>
<feature type="region of interest" description="Disordered" evidence="1">
    <location>
        <begin position="175"/>
        <end position="207"/>
    </location>
</feature>
<feature type="region of interest" description="Disordered" evidence="1">
    <location>
        <begin position="1"/>
        <end position="86"/>
    </location>
</feature>
<name>A0A7G2CGL8_9TRYP</name>
<dbReference type="EMBL" id="LR877155">
    <property type="protein sequence ID" value="CAD2218495.1"/>
    <property type="molecule type" value="Genomic_DNA"/>
</dbReference>